<dbReference type="InterPro" id="IPR005835">
    <property type="entry name" value="NTP_transferase_dom"/>
</dbReference>
<keyword evidence="3" id="KW-1185">Reference proteome</keyword>
<keyword evidence="2" id="KW-0808">Transferase</keyword>
<dbReference type="PANTHER" id="PTHR46390:SF1">
    <property type="entry name" value="MANNOSE-1-PHOSPHATE GUANYLYLTRANSFERASE"/>
    <property type="match status" value="1"/>
</dbReference>
<dbReference type="InterPro" id="IPR051161">
    <property type="entry name" value="Mannose-6P_isomerase_type2"/>
</dbReference>
<dbReference type="SUPFAM" id="SSF159283">
    <property type="entry name" value="Guanosine diphospho-D-mannose pyrophosphorylase/mannose-6-phosphate isomerase linker domain"/>
    <property type="match status" value="1"/>
</dbReference>
<proteinExistence type="predicted"/>
<organism evidence="2 3">
    <name type="scientific">Cohnella endophytica</name>
    <dbReference type="NCBI Taxonomy" id="2419778"/>
    <lineage>
        <taxon>Bacteria</taxon>
        <taxon>Bacillati</taxon>
        <taxon>Bacillota</taxon>
        <taxon>Bacilli</taxon>
        <taxon>Bacillales</taxon>
        <taxon>Paenibacillaceae</taxon>
        <taxon>Cohnella</taxon>
    </lineage>
</organism>
<dbReference type="SUPFAM" id="SSF53448">
    <property type="entry name" value="Nucleotide-diphospho-sugar transferases"/>
    <property type="match status" value="1"/>
</dbReference>
<name>A0A494Y1I0_9BACL</name>
<dbReference type="Proteomes" id="UP000282076">
    <property type="component" value="Unassembled WGS sequence"/>
</dbReference>
<dbReference type="PANTHER" id="PTHR46390">
    <property type="entry name" value="MANNOSE-1-PHOSPHATE GUANYLYLTRANSFERASE"/>
    <property type="match status" value="1"/>
</dbReference>
<dbReference type="GO" id="GO:0004475">
    <property type="term" value="F:mannose-1-phosphate guanylyltransferase (GTP) activity"/>
    <property type="evidence" value="ECO:0007669"/>
    <property type="project" value="TreeGrafter"/>
</dbReference>
<dbReference type="Gene3D" id="3.90.550.10">
    <property type="entry name" value="Spore Coat Polysaccharide Biosynthesis Protein SpsA, Chain A"/>
    <property type="match status" value="1"/>
</dbReference>
<accession>A0A494Y1I0</accession>
<reference evidence="2 3" key="1">
    <citation type="submission" date="2018-10" db="EMBL/GenBank/DDBJ databases">
        <title>Cohnella sp. M2MS4P-1, whole genome shotgun sequence.</title>
        <authorList>
            <person name="Tuo L."/>
        </authorList>
    </citation>
    <scope>NUCLEOTIDE SEQUENCE [LARGE SCALE GENOMIC DNA]</scope>
    <source>
        <strain evidence="2 3">M2MS4P-1</strain>
    </source>
</reference>
<dbReference type="AlphaFoldDB" id="A0A494Y1I0"/>
<dbReference type="Pfam" id="PF00483">
    <property type="entry name" value="NTP_transferase"/>
    <property type="match status" value="1"/>
</dbReference>
<dbReference type="InterPro" id="IPR029044">
    <property type="entry name" value="Nucleotide-diphossugar_trans"/>
</dbReference>
<sequence>MTCDNNTTSFCLQQLLLTIIDDFSIIYSQVGGIALKILLLSGGAGKRLWPLSSEILPKPFMKIIRNPSGGSVSMLQRTWGILARKFGPDNIFVVANRHHQAVLEDQLGPKASLILEPAQRDTFPAISLAASYLAHHVGANPDETVIVLPVDAYTEPSFYDLLTDLDRLIAADKARIGLIGVKPTHPSEKFGYVIPLPAPEASYYYVGGFHEKPDRQSALAFMQRNALWNGGVFAFKLNEMRQIVLDHNLPWSYEELYDRYDAFPRISFDYMVVEPEKNILCVAYEGKWTDLGTWSDMVNAFEPDNGNNVIQDDNCLDTYVINQLSIPIIVTGISNAIIAAGPDGILISDKNATHTIKPLVERLSPDSSEQGESEL</sequence>
<evidence type="ECO:0000259" key="1">
    <source>
        <dbReference type="Pfam" id="PF00483"/>
    </source>
</evidence>
<protein>
    <submittedName>
        <fullName evidence="2">Mannose-1-phosphate guanylyltransferase</fullName>
    </submittedName>
</protein>
<evidence type="ECO:0000313" key="3">
    <source>
        <dbReference type="Proteomes" id="UP000282076"/>
    </source>
</evidence>
<comment type="caution">
    <text evidence="2">The sequence shown here is derived from an EMBL/GenBank/DDBJ whole genome shotgun (WGS) entry which is preliminary data.</text>
</comment>
<feature type="domain" description="Nucleotidyl transferase" evidence="1">
    <location>
        <begin position="38"/>
        <end position="302"/>
    </location>
</feature>
<gene>
    <name evidence="2" type="ORF">D7Z26_08440</name>
</gene>
<evidence type="ECO:0000313" key="2">
    <source>
        <dbReference type="EMBL" id="RKP55233.1"/>
    </source>
</evidence>
<dbReference type="EMBL" id="RBZM01000004">
    <property type="protein sequence ID" value="RKP55233.1"/>
    <property type="molecule type" value="Genomic_DNA"/>
</dbReference>
<keyword evidence="2" id="KW-0548">Nucleotidyltransferase</keyword>
<dbReference type="GO" id="GO:0009298">
    <property type="term" value="P:GDP-mannose biosynthetic process"/>
    <property type="evidence" value="ECO:0007669"/>
    <property type="project" value="TreeGrafter"/>
</dbReference>